<dbReference type="AlphaFoldDB" id="A0AA35Y8Y5"/>
<feature type="region of interest" description="Disordered" evidence="1">
    <location>
        <begin position="1"/>
        <end position="27"/>
    </location>
</feature>
<dbReference type="EMBL" id="OX465086">
    <property type="protein sequence ID" value="CAI9262248.1"/>
    <property type="molecule type" value="Genomic_DNA"/>
</dbReference>
<dbReference type="Proteomes" id="UP001177003">
    <property type="component" value="Chromosome 0"/>
</dbReference>
<protein>
    <submittedName>
        <fullName evidence="2">Uncharacterized protein</fullName>
    </submittedName>
</protein>
<name>A0AA35Y8Y5_LACSI</name>
<organism evidence="2 3">
    <name type="scientific">Lactuca saligna</name>
    <name type="common">Willowleaf lettuce</name>
    <dbReference type="NCBI Taxonomy" id="75948"/>
    <lineage>
        <taxon>Eukaryota</taxon>
        <taxon>Viridiplantae</taxon>
        <taxon>Streptophyta</taxon>
        <taxon>Embryophyta</taxon>
        <taxon>Tracheophyta</taxon>
        <taxon>Spermatophyta</taxon>
        <taxon>Magnoliopsida</taxon>
        <taxon>eudicotyledons</taxon>
        <taxon>Gunneridae</taxon>
        <taxon>Pentapetalae</taxon>
        <taxon>asterids</taxon>
        <taxon>campanulids</taxon>
        <taxon>Asterales</taxon>
        <taxon>Asteraceae</taxon>
        <taxon>Cichorioideae</taxon>
        <taxon>Cichorieae</taxon>
        <taxon>Lactucinae</taxon>
        <taxon>Lactuca</taxon>
    </lineage>
</organism>
<proteinExistence type="predicted"/>
<evidence type="ECO:0000256" key="1">
    <source>
        <dbReference type="SAM" id="MobiDB-lite"/>
    </source>
</evidence>
<reference evidence="2" key="1">
    <citation type="submission" date="2023-04" db="EMBL/GenBank/DDBJ databases">
        <authorList>
            <person name="Vijverberg K."/>
            <person name="Xiong W."/>
            <person name="Schranz E."/>
        </authorList>
    </citation>
    <scope>NUCLEOTIDE SEQUENCE</scope>
</reference>
<gene>
    <name evidence="2" type="ORF">LSALG_LOCUS2997</name>
</gene>
<feature type="compositionally biased region" description="Polar residues" evidence="1">
    <location>
        <begin position="1"/>
        <end position="16"/>
    </location>
</feature>
<keyword evidence="3" id="KW-1185">Reference proteome</keyword>
<evidence type="ECO:0000313" key="2">
    <source>
        <dbReference type="EMBL" id="CAI9262248.1"/>
    </source>
</evidence>
<accession>A0AA35Y8Y5</accession>
<evidence type="ECO:0000313" key="3">
    <source>
        <dbReference type="Proteomes" id="UP001177003"/>
    </source>
</evidence>
<sequence>MQQPITFVFPSQSTEGPKTINDDETNDGGFVSSFADGGGKHSVLGIKVDVMLQAQEHRIQDKIDQIDKNNELRVKAQSENFNGALSV</sequence>